<proteinExistence type="inferred from homology"/>
<dbReference type="PANTHER" id="PTHR45672">
    <property type="entry name" value="PROTEIN DISULFIDE-ISOMERASE C17H9.14C-RELATED"/>
    <property type="match status" value="1"/>
</dbReference>
<dbReference type="EMBL" id="ML014120">
    <property type="protein sequence ID" value="RKP03665.1"/>
    <property type="molecule type" value="Genomic_DNA"/>
</dbReference>
<evidence type="ECO:0000256" key="7">
    <source>
        <dbReference type="ARBA" id="ARBA00023235"/>
    </source>
</evidence>
<keyword evidence="5" id="KW-0677">Repeat</keyword>
<dbReference type="PANTHER" id="PTHR45672:SF11">
    <property type="entry name" value="PROTEIN DISULFIDE-ISOMERASE C17H9.14C"/>
    <property type="match status" value="1"/>
</dbReference>
<dbReference type="SUPFAM" id="SSF52833">
    <property type="entry name" value="Thioredoxin-like"/>
    <property type="match status" value="2"/>
</dbReference>
<evidence type="ECO:0000313" key="11">
    <source>
        <dbReference type="EMBL" id="RKP03665.1"/>
    </source>
</evidence>
<sequence>LVGVHAVLASGHVVMLTPENFDEVVGGPKHVFLKVYAPWCGHCRTLAPTWDQLAVRLADHADDIVVAKIDADAHRAIGERLGITGFPTLKWFPKHSQQPEDYRAGRSLEALVEYVTSQAQAQADPAVPPPPSHVQQLVDGQLAGLIGGERHVLAAFTATWCGHCQAMKPALEQTARVFKDDAHVLVVNVDADRCPSDMTTYGVSGYPTLHYFAPNSTVADPGPPGRSADAMRTFLNEKCSTYRDADGGLLPDAGRVIKLDLLAGAFLDLGRDDWAMAAKAAQPTIASHPEPFAWYYGHVMKRLGEEGMLFVDKEMRRLDFLLKENAARKDLMEAMQMRRHILQAF</sequence>
<keyword evidence="12" id="KW-1185">Reference proteome</keyword>
<dbReference type="InterPro" id="IPR013766">
    <property type="entry name" value="Thioredoxin_domain"/>
</dbReference>
<dbReference type="AlphaFoldDB" id="A0A4P9XDT5"/>
<keyword evidence="7" id="KW-0413">Isomerase</keyword>
<name>A0A4P9XDT5_9FUNG</name>
<evidence type="ECO:0000256" key="6">
    <source>
        <dbReference type="ARBA" id="ARBA00023157"/>
    </source>
</evidence>
<keyword evidence="8" id="KW-0676">Redox-active center</keyword>
<dbReference type="PROSITE" id="PS00194">
    <property type="entry name" value="THIOREDOXIN_1"/>
    <property type="match status" value="2"/>
</dbReference>
<dbReference type="InterPro" id="IPR036249">
    <property type="entry name" value="Thioredoxin-like_sf"/>
</dbReference>
<dbReference type="InterPro" id="IPR051063">
    <property type="entry name" value="PDI"/>
</dbReference>
<evidence type="ECO:0000256" key="1">
    <source>
        <dbReference type="ARBA" id="ARBA00001182"/>
    </source>
</evidence>
<dbReference type="SUPFAM" id="SSF47933">
    <property type="entry name" value="ERP29 C domain-like"/>
    <property type="match status" value="1"/>
</dbReference>
<dbReference type="Gene3D" id="1.20.1150.12">
    <property type="entry name" value="Endoplasmic reticulum resident protein 29, C-terminal domain"/>
    <property type="match status" value="1"/>
</dbReference>
<dbReference type="GO" id="GO:0005783">
    <property type="term" value="C:endoplasmic reticulum"/>
    <property type="evidence" value="ECO:0007669"/>
    <property type="project" value="InterPro"/>
</dbReference>
<evidence type="ECO:0000256" key="8">
    <source>
        <dbReference type="ARBA" id="ARBA00023284"/>
    </source>
</evidence>
<reference evidence="12" key="1">
    <citation type="journal article" date="2018" name="Nat. Microbiol.">
        <title>Leveraging single-cell genomics to expand the fungal tree of life.</title>
        <authorList>
            <person name="Ahrendt S.R."/>
            <person name="Quandt C.A."/>
            <person name="Ciobanu D."/>
            <person name="Clum A."/>
            <person name="Salamov A."/>
            <person name="Andreopoulos B."/>
            <person name="Cheng J.F."/>
            <person name="Woyke T."/>
            <person name="Pelin A."/>
            <person name="Henrissat B."/>
            <person name="Reynolds N.K."/>
            <person name="Benny G.L."/>
            <person name="Smith M.E."/>
            <person name="James T.Y."/>
            <person name="Grigoriev I.V."/>
        </authorList>
    </citation>
    <scope>NUCLEOTIDE SEQUENCE [LARGE SCALE GENOMIC DNA]</scope>
    <source>
        <strain evidence="12">ATCC 52028</strain>
    </source>
</reference>
<comment type="catalytic activity">
    <reaction evidence="1">
        <text>Catalyzes the rearrangement of -S-S- bonds in proteins.</text>
        <dbReference type="EC" id="5.3.4.1"/>
    </reaction>
</comment>
<dbReference type="Pfam" id="PF07749">
    <property type="entry name" value="ERp29"/>
    <property type="match status" value="1"/>
</dbReference>
<accession>A0A4P9XDT5</accession>
<feature type="domain" description="Thioredoxin" evidence="10">
    <location>
        <begin position="123"/>
        <end position="240"/>
    </location>
</feature>
<dbReference type="Gene3D" id="3.40.30.10">
    <property type="entry name" value="Glutaredoxin"/>
    <property type="match status" value="2"/>
</dbReference>
<keyword evidence="4" id="KW-0732">Signal</keyword>
<dbReference type="InterPro" id="IPR017937">
    <property type="entry name" value="Thioredoxin_CS"/>
</dbReference>
<dbReference type="STRING" id="1555241.A0A4P9XDT5"/>
<evidence type="ECO:0000256" key="5">
    <source>
        <dbReference type="ARBA" id="ARBA00022737"/>
    </source>
</evidence>
<keyword evidence="6" id="KW-1015">Disulfide bond</keyword>
<feature type="domain" description="Thioredoxin" evidence="10">
    <location>
        <begin position="1"/>
        <end position="120"/>
    </location>
</feature>
<evidence type="ECO:0000256" key="3">
    <source>
        <dbReference type="ARBA" id="ARBA00012723"/>
    </source>
</evidence>
<feature type="non-terminal residue" evidence="11">
    <location>
        <position position="1"/>
    </location>
</feature>
<dbReference type="EC" id="5.3.4.1" evidence="3"/>
<dbReference type="PROSITE" id="PS51352">
    <property type="entry name" value="THIOREDOXIN_2"/>
    <property type="match status" value="2"/>
</dbReference>
<dbReference type="Proteomes" id="UP000274922">
    <property type="component" value="Unassembled WGS sequence"/>
</dbReference>
<evidence type="ECO:0000259" key="10">
    <source>
        <dbReference type="PROSITE" id="PS51352"/>
    </source>
</evidence>
<evidence type="ECO:0000256" key="2">
    <source>
        <dbReference type="ARBA" id="ARBA00006347"/>
    </source>
</evidence>
<dbReference type="GO" id="GO:0003756">
    <property type="term" value="F:protein disulfide isomerase activity"/>
    <property type="evidence" value="ECO:0007669"/>
    <property type="project" value="UniProtKB-EC"/>
</dbReference>
<dbReference type="GO" id="GO:0006457">
    <property type="term" value="P:protein folding"/>
    <property type="evidence" value="ECO:0007669"/>
    <property type="project" value="TreeGrafter"/>
</dbReference>
<evidence type="ECO:0000256" key="4">
    <source>
        <dbReference type="ARBA" id="ARBA00022729"/>
    </source>
</evidence>
<dbReference type="OrthoDB" id="10264505at2759"/>
<feature type="non-terminal residue" evidence="11">
    <location>
        <position position="345"/>
    </location>
</feature>
<evidence type="ECO:0000256" key="9">
    <source>
        <dbReference type="RuleBase" id="RU004208"/>
    </source>
</evidence>
<protein>
    <recommendedName>
        <fullName evidence="3">protein disulfide-isomerase</fullName>
        <ecNumber evidence="3">5.3.4.1</ecNumber>
    </recommendedName>
</protein>
<comment type="similarity">
    <text evidence="2 9">Belongs to the protein disulfide isomerase family.</text>
</comment>
<dbReference type="PRINTS" id="PR00421">
    <property type="entry name" value="THIOREDOXIN"/>
</dbReference>
<organism evidence="11 12">
    <name type="scientific">Caulochytrium protostelioides</name>
    <dbReference type="NCBI Taxonomy" id="1555241"/>
    <lineage>
        <taxon>Eukaryota</taxon>
        <taxon>Fungi</taxon>
        <taxon>Fungi incertae sedis</taxon>
        <taxon>Chytridiomycota</taxon>
        <taxon>Chytridiomycota incertae sedis</taxon>
        <taxon>Chytridiomycetes</taxon>
        <taxon>Caulochytriales</taxon>
        <taxon>Caulochytriaceae</taxon>
        <taxon>Caulochytrium</taxon>
    </lineage>
</organism>
<dbReference type="InterPro" id="IPR005788">
    <property type="entry name" value="PDI_thioredoxin-like_dom"/>
</dbReference>
<dbReference type="InterPro" id="IPR011679">
    <property type="entry name" value="ERp29_C"/>
</dbReference>
<evidence type="ECO:0000313" key="12">
    <source>
        <dbReference type="Proteomes" id="UP000274922"/>
    </source>
</evidence>
<dbReference type="InterPro" id="IPR036356">
    <property type="entry name" value="ERp29_C_sf"/>
</dbReference>
<dbReference type="NCBIfam" id="TIGR01126">
    <property type="entry name" value="pdi_dom"/>
    <property type="match status" value="1"/>
</dbReference>
<gene>
    <name evidence="11" type="ORF">CXG81DRAFT_7738</name>
</gene>
<dbReference type="Pfam" id="PF00085">
    <property type="entry name" value="Thioredoxin"/>
    <property type="match status" value="2"/>
</dbReference>
<dbReference type="CDD" id="cd02998">
    <property type="entry name" value="PDI_a_ERp38"/>
    <property type="match status" value="1"/>
</dbReference>